<dbReference type="NCBIfam" id="NF002204">
    <property type="entry name" value="PRK01077.1"/>
    <property type="match status" value="1"/>
</dbReference>
<dbReference type="NCBIfam" id="TIGR00379">
    <property type="entry name" value="cobB"/>
    <property type="match status" value="1"/>
</dbReference>
<dbReference type="Gene3D" id="3.40.50.300">
    <property type="entry name" value="P-loop containing nucleotide triphosphate hydrolases"/>
    <property type="match status" value="2"/>
</dbReference>
<evidence type="ECO:0000256" key="1">
    <source>
        <dbReference type="ARBA" id="ARBA00001946"/>
    </source>
</evidence>
<dbReference type="GO" id="GO:0005524">
    <property type="term" value="F:ATP binding"/>
    <property type="evidence" value="ECO:0007669"/>
    <property type="project" value="UniProtKB-UniRule"/>
</dbReference>
<keyword evidence="2 8" id="KW-0169">Cobalamin biosynthesis</keyword>
<feature type="active site" description="Nucleophile" evidence="8">
    <location>
        <position position="355"/>
    </location>
</feature>
<proteinExistence type="inferred from homology"/>
<comment type="catalytic activity">
    <reaction evidence="8">
        <text>cob(II)yrinate + 2 L-glutamine + 2 ATP + 2 H2O = cob(II)yrinate a,c diamide + 2 L-glutamate + 2 ADP + 2 phosphate + 2 H(+)</text>
        <dbReference type="Rhea" id="RHEA:26289"/>
        <dbReference type="ChEBI" id="CHEBI:15377"/>
        <dbReference type="ChEBI" id="CHEBI:15378"/>
        <dbReference type="ChEBI" id="CHEBI:29985"/>
        <dbReference type="ChEBI" id="CHEBI:30616"/>
        <dbReference type="ChEBI" id="CHEBI:43474"/>
        <dbReference type="ChEBI" id="CHEBI:58359"/>
        <dbReference type="ChEBI" id="CHEBI:58537"/>
        <dbReference type="ChEBI" id="CHEBI:58894"/>
        <dbReference type="ChEBI" id="CHEBI:456216"/>
        <dbReference type="EC" id="6.3.5.11"/>
    </reaction>
</comment>
<sequence>MSVGGSLELPFAFDPTDHAPARGVLVAGTRSGCGKTSVSLGLMAALARRGLDVRPFKAGPDFIDPLHHAGASGRPSHNLDGWMLDRDAVRGIVARNMAPGSVAVVEGVMGLFDGASGSGPTGSSEELARWLGLPVLLVADAASMARSAAAMVKGYLEFQPNLRFAGVVLNRVGSPAHAELLQEALEASLPESANPAPLLGCLPRASGLDLPSRHLGLVTPEDSRCNAVYAALADWVEAALDLDALLASLPALGMALGSGEPRPRTAPGQRFRLGVARDRAFCFCYPENLRLLEAVGAEIVFFSPLEESGLPPALDGLYLPGGYPELHVSRLSANRSMCQAVRGFCASGRPVYAECGGFLYLLSSLTDARGKDHVLCGVYSGRAAMRERFRALGYRQVTLSRSGLFGPQGLTARGHEFHYSELCFDPGGNNVYSVADRKGRSVSTGGWLAGPRDNVLGSYVHLHFASCPSFAEALARACMGNRV</sequence>
<dbReference type="Gene3D" id="3.40.50.880">
    <property type="match status" value="1"/>
</dbReference>
<dbReference type="CDD" id="cd03130">
    <property type="entry name" value="GATase1_CobB"/>
    <property type="match status" value="1"/>
</dbReference>
<keyword evidence="5 8" id="KW-0067">ATP-binding</keyword>
<feature type="domain" description="CobQ/CobB/MinD/ParA nucleotide binding" evidence="9">
    <location>
        <begin position="25"/>
        <end position="215"/>
    </location>
</feature>
<dbReference type="PANTHER" id="PTHR43873">
    <property type="entry name" value="COBYRINATE A,C-DIAMIDE SYNTHASE"/>
    <property type="match status" value="1"/>
</dbReference>
<dbReference type="HAMAP" id="MF_00027">
    <property type="entry name" value="CobB_CbiA"/>
    <property type="match status" value="1"/>
</dbReference>
<evidence type="ECO:0000256" key="6">
    <source>
        <dbReference type="ARBA" id="ARBA00022842"/>
    </source>
</evidence>
<gene>
    <name evidence="8" type="primary">cbiA</name>
    <name evidence="11" type="ORF">SAMN02745704_00398</name>
</gene>
<dbReference type="PROSITE" id="PS51274">
    <property type="entry name" value="GATASE_COBBQ"/>
    <property type="match status" value="1"/>
</dbReference>
<dbReference type="InterPro" id="IPR029062">
    <property type="entry name" value="Class_I_gatase-like"/>
</dbReference>
<dbReference type="PANTHER" id="PTHR43873:SF1">
    <property type="entry name" value="COBYRINATE A,C-DIAMIDE SYNTHASE"/>
    <property type="match status" value="1"/>
</dbReference>
<evidence type="ECO:0000313" key="12">
    <source>
        <dbReference type="Proteomes" id="UP000190027"/>
    </source>
</evidence>
<dbReference type="InterPro" id="IPR004484">
    <property type="entry name" value="CbiA/CobB_synth"/>
</dbReference>
<evidence type="ECO:0000256" key="8">
    <source>
        <dbReference type="HAMAP-Rule" id="MF_00027"/>
    </source>
</evidence>
<evidence type="ECO:0000259" key="10">
    <source>
        <dbReference type="Pfam" id="PF07685"/>
    </source>
</evidence>
<dbReference type="GO" id="GO:0042242">
    <property type="term" value="F:cobyrinic acid a,c-diamide synthase activity"/>
    <property type="evidence" value="ECO:0007669"/>
    <property type="project" value="UniProtKB-UniRule"/>
</dbReference>
<comment type="function">
    <text evidence="8">Catalyzes the ATP-dependent amidation of the two carboxylate groups at positions a and c of cobyrinate, using either L-glutamine or ammonia as the nitrogen source.</text>
</comment>
<accession>A0A1T4W565</accession>
<feature type="site" description="Increases nucleophilicity of active site Cys" evidence="8">
    <location>
        <position position="461"/>
    </location>
</feature>
<keyword evidence="3 8" id="KW-0436">Ligase</keyword>
<comment type="miscellaneous">
    <text evidence="8">The a and c carboxylates of cobyrinate are activated for nucleophilic attack via formation of a phosphorylated intermediate by ATP. CbiA catalyzes first the amidation of the c-carboxylate, and then that of the a-carboxylate.</text>
</comment>
<keyword evidence="4 8" id="KW-0547">Nucleotide-binding</keyword>
<dbReference type="GO" id="GO:0009236">
    <property type="term" value="P:cobalamin biosynthetic process"/>
    <property type="evidence" value="ECO:0007669"/>
    <property type="project" value="UniProtKB-UniRule"/>
</dbReference>
<comment type="domain">
    <text evidence="8">Comprises of two domains. The C-terminal domain contains the binding site for glutamine and catalyzes the hydrolysis of this substrate to glutamate and ammonia. The N-terminal domain is anticipated to bind ATP and cobyrinate and catalyzes the ultimate synthesis of the diamide product. The ammonia produced via the glutaminase domain is probably translocated to the adjacent domain via a molecular tunnel, where it reacts with an activated intermediate.</text>
</comment>
<keyword evidence="7 8" id="KW-0315">Glutamine amidotransferase</keyword>
<comment type="similarity">
    <text evidence="8">Belongs to the CobB/CbiA family.</text>
</comment>
<evidence type="ECO:0000256" key="3">
    <source>
        <dbReference type="ARBA" id="ARBA00022598"/>
    </source>
</evidence>
<evidence type="ECO:0000256" key="4">
    <source>
        <dbReference type="ARBA" id="ARBA00022741"/>
    </source>
</evidence>
<dbReference type="Pfam" id="PF07685">
    <property type="entry name" value="GATase_3"/>
    <property type="match status" value="1"/>
</dbReference>
<feature type="domain" description="CobB/CobQ-like glutamine amidotransferase" evidence="10">
    <location>
        <begin position="273"/>
        <end position="466"/>
    </location>
</feature>
<dbReference type="CDD" id="cd05388">
    <property type="entry name" value="CobB_N"/>
    <property type="match status" value="1"/>
</dbReference>
<evidence type="ECO:0000259" key="9">
    <source>
        <dbReference type="Pfam" id="PF01656"/>
    </source>
</evidence>
<name>A0A1T4W565_9BACT</name>
<dbReference type="EC" id="6.3.5.11" evidence="8"/>
<dbReference type="InterPro" id="IPR011698">
    <property type="entry name" value="GATase_3"/>
</dbReference>
<comment type="cofactor">
    <cofactor evidence="1 8">
        <name>Mg(2+)</name>
        <dbReference type="ChEBI" id="CHEBI:18420"/>
    </cofactor>
</comment>
<dbReference type="Pfam" id="PF01656">
    <property type="entry name" value="CbiA"/>
    <property type="match status" value="1"/>
</dbReference>
<dbReference type="SUPFAM" id="SSF52317">
    <property type="entry name" value="Class I glutamine amidotransferase-like"/>
    <property type="match status" value="1"/>
</dbReference>
<dbReference type="SUPFAM" id="SSF52540">
    <property type="entry name" value="P-loop containing nucleoside triphosphate hydrolases"/>
    <property type="match status" value="1"/>
</dbReference>
<protein>
    <recommendedName>
        <fullName evidence="8">Cobyrinate a,c-diamide synthase</fullName>
        <ecNumber evidence="8">6.3.5.11</ecNumber>
    </recommendedName>
    <alternativeName>
        <fullName evidence="8">Cobyrinic acid a,c-diamide synthetase</fullName>
    </alternativeName>
</protein>
<dbReference type="EMBL" id="FUYC01000001">
    <property type="protein sequence ID" value="SKA72464.1"/>
    <property type="molecule type" value="Genomic_DNA"/>
</dbReference>
<evidence type="ECO:0000313" key="11">
    <source>
        <dbReference type="EMBL" id="SKA72464.1"/>
    </source>
</evidence>
<dbReference type="Proteomes" id="UP000190027">
    <property type="component" value="Unassembled WGS sequence"/>
</dbReference>
<keyword evidence="6 8" id="KW-0460">Magnesium</keyword>
<evidence type="ECO:0000256" key="7">
    <source>
        <dbReference type="ARBA" id="ARBA00022962"/>
    </source>
</evidence>
<dbReference type="InterPro" id="IPR002586">
    <property type="entry name" value="CobQ/CobB/MinD/ParA_Nub-bd_dom"/>
</dbReference>
<evidence type="ECO:0000256" key="5">
    <source>
        <dbReference type="ARBA" id="ARBA00022840"/>
    </source>
</evidence>
<comment type="pathway">
    <text evidence="8">Cofactor biosynthesis; adenosylcobalamin biosynthesis; cob(II)yrinate a,c-diamide from sirohydrochlorin (anaerobic route): step 10/10.</text>
</comment>
<dbReference type="AlphaFoldDB" id="A0A1T4W565"/>
<dbReference type="STRING" id="1121449.SAMN02745704_00398"/>
<keyword evidence="12" id="KW-1185">Reference proteome</keyword>
<evidence type="ECO:0000256" key="2">
    <source>
        <dbReference type="ARBA" id="ARBA00022573"/>
    </source>
</evidence>
<dbReference type="InterPro" id="IPR027417">
    <property type="entry name" value="P-loop_NTPase"/>
</dbReference>
<organism evidence="11 12">
    <name type="scientific">Paucidesulfovibrio gracilis DSM 16080</name>
    <dbReference type="NCBI Taxonomy" id="1121449"/>
    <lineage>
        <taxon>Bacteria</taxon>
        <taxon>Pseudomonadati</taxon>
        <taxon>Thermodesulfobacteriota</taxon>
        <taxon>Desulfovibrionia</taxon>
        <taxon>Desulfovibrionales</taxon>
        <taxon>Desulfovibrionaceae</taxon>
        <taxon>Paucidesulfovibrio</taxon>
    </lineage>
</organism>
<dbReference type="UniPathway" id="UPA00148">
    <property type="reaction ID" value="UER00231"/>
</dbReference>
<reference evidence="11 12" key="1">
    <citation type="submission" date="2017-02" db="EMBL/GenBank/DDBJ databases">
        <authorList>
            <person name="Peterson S.W."/>
        </authorList>
    </citation>
    <scope>NUCLEOTIDE SEQUENCE [LARGE SCALE GENOMIC DNA]</scope>
    <source>
        <strain evidence="11 12">DSM 16080</strain>
    </source>
</reference>